<feature type="transmembrane region" description="Helical" evidence="8">
    <location>
        <begin position="79"/>
        <end position="99"/>
    </location>
</feature>
<evidence type="ECO:0000256" key="2">
    <source>
        <dbReference type="ARBA" id="ARBA00022448"/>
    </source>
</evidence>
<protein>
    <submittedName>
        <fullName evidence="10">MFS transporter</fullName>
    </submittedName>
</protein>
<feature type="transmembrane region" description="Helical" evidence="8">
    <location>
        <begin position="421"/>
        <end position="442"/>
    </location>
</feature>
<evidence type="ECO:0000256" key="8">
    <source>
        <dbReference type="SAM" id="Phobius"/>
    </source>
</evidence>
<feature type="transmembrane region" description="Helical" evidence="8">
    <location>
        <begin position="390"/>
        <end position="409"/>
    </location>
</feature>
<dbReference type="InterPro" id="IPR020846">
    <property type="entry name" value="MFS_dom"/>
</dbReference>
<sequence length="461" mass="50993">MSLFKTYAGLSRDIYFLCLARTINSTGDFIFSLITLVLTLQMGMSVVSAGIFVSMAALISGPGVLLGGYLSDLIGKKTIIVSGQVLSALMIMSCAFWSGTITIGYLLIAVMFFISITRPAYNAFIIQLCPEEKERKSAFSLMYLGANLGIALGPLIAGFFIKDYVHIVFMSIGAVFLFSTFIIWKKVHVRVSDDQALQTTTENWAHHVHTQQPQGEQQPGEKQHHQPGQQNPKQGSSPFRQQQGSKPSPSPLLPMLLRNPLVFFFIVVSFLNYFIYMQYSFSLPLQMNHSFGENGAAYYGSVMTINAISVILLTTVVLSVTRSFTALNSIATGALFYGIGFGALYLLGDWPHFTIVVVSTVLWTVGEILVQTNINLYIASRVPDTHQGRFNGLLLFVGCLGYTLSPYLTGLFIRGVNMESVWIIILGISLFYAICMVLLWYVEKSFTTKRGIESTDFSKSV</sequence>
<dbReference type="GO" id="GO:0022857">
    <property type="term" value="F:transmembrane transporter activity"/>
    <property type="evidence" value="ECO:0007669"/>
    <property type="project" value="InterPro"/>
</dbReference>
<dbReference type="RefSeq" id="WP_366291440.1">
    <property type="nucleotide sequence ID" value="NZ_CP159992.1"/>
</dbReference>
<feature type="transmembrane region" description="Helical" evidence="8">
    <location>
        <begin position="256"/>
        <end position="276"/>
    </location>
</feature>
<dbReference type="PANTHER" id="PTHR23517">
    <property type="entry name" value="RESISTANCE PROTEIN MDTM, PUTATIVE-RELATED-RELATED"/>
    <property type="match status" value="1"/>
</dbReference>
<dbReference type="EMBL" id="CP159992">
    <property type="protein sequence ID" value="XCP94225.1"/>
    <property type="molecule type" value="Genomic_DNA"/>
</dbReference>
<feature type="transmembrane region" description="Helical" evidence="8">
    <location>
        <begin position="327"/>
        <end position="347"/>
    </location>
</feature>
<keyword evidence="3" id="KW-1003">Cell membrane</keyword>
<feature type="region of interest" description="Disordered" evidence="7">
    <location>
        <begin position="208"/>
        <end position="248"/>
    </location>
</feature>
<dbReference type="SUPFAM" id="SSF103473">
    <property type="entry name" value="MFS general substrate transporter"/>
    <property type="match status" value="1"/>
</dbReference>
<evidence type="ECO:0000256" key="6">
    <source>
        <dbReference type="ARBA" id="ARBA00023136"/>
    </source>
</evidence>
<gene>
    <name evidence="10" type="ORF">ABXS70_24085</name>
</gene>
<organism evidence="10">
    <name type="scientific">Paenibacillus sp. AN1007</name>
    <dbReference type="NCBI Taxonomy" id="3151385"/>
    <lineage>
        <taxon>Bacteria</taxon>
        <taxon>Bacillati</taxon>
        <taxon>Bacillota</taxon>
        <taxon>Bacilli</taxon>
        <taxon>Bacillales</taxon>
        <taxon>Paenibacillaceae</taxon>
        <taxon>Paenibacillus</taxon>
    </lineage>
</organism>
<evidence type="ECO:0000256" key="1">
    <source>
        <dbReference type="ARBA" id="ARBA00004651"/>
    </source>
</evidence>
<accession>A0AAU8NCI8</accession>
<dbReference type="Pfam" id="PF07690">
    <property type="entry name" value="MFS_1"/>
    <property type="match status" value="1"/>
</dbReference>
<comment type="subcellular location">
    <subcellularLocation>
        <location evidence="1">Cell membrane</location>
        <topology evidence="1">Multi-pass membrane protein</topology>
    </subcellularLocation>
</comment>
<dbReference type="InterPro" id="IPR050171">
    <property type="entry name" value="MFS_Transporters"/>
</dbReference>
<dbReference type="PANTHER" id="PTHR23517:SF2">
    <property type="entry name" value="MULTIDRUG RESISTANCE PROTEIN MDTH"/>
    <property type="match status" value="1"/>
</dbReference>
<dbReference type="PROSITE" id="PS50850">
    <property type="entry name" value="MFS"/>
    <property type="match status" value="1"/>
</dbReference>
<keyword evidence="5 8" id="KW-1133">Transmembrane helix</keyword>
<name>A0AAU8NCI8_9BACL</name>
<evidence type="ECO:0000259" key="9">
    <source>
        <dbReference type="PROSITE" id="PS50850"/>
    </source>
</evidence>
<feature type="transmembrane region" description="Helical" evidence="8">
    <location>
        <begin position="46"/>
        <end position="67"/>
    </location>
</feature>
<evidence type="ECO:0000256" key="5">
    <source>
        <dbReference type="ARBA" id="ARBA00022989"/>
    </source>
</evidence>
<dbReference type="GO" id="GO:0005886">
    <property type="term" value="C:plasma membrane"/>
    <property type="evidence" value="ECO:0007669"/>
    <property type="project" value="UniProtKB-SubCell"/>
</dbReference>
<feature type="transmembrane region" description="Helical" evidence="8">
    <location>
        <begin position="141"/>
        <end position="161"/>
    </location>
</feature>
<evidence type="ECO:0000313" key="10">
    <source>
        <dbReference type="EMBL" id="XCP94225.1"/>
    </source>
</evidence>
<reference evidence="10" key="1">
    <citation type="submission" date="2024-05" db="EMBL/GenBank/DDBJ databases">
        <title>Draft genome assemblies of 36 bacteria isolated from hibernating arctic ground squirrels.</title>
        <authorList>
            <person name="McKee H."/>
            <person name="Mullen L."/>
            <person name="Drown D.M."/>
            <person name="Duddleston K.N."/>
        </authorList>
    </citation>
    <scope>NUCLEOTIDE SEQUENCE</scope>
    <source>
        <strain evidence="10">AN1007</strain>
    </source>
</reference>
<keyword evidence="2" id="KW-0813">Transport</keyword>
<proteinExistence type="predicted"/>
<feature type="transmembrane region" description="Helical" evidence="8">
    <location>
        <begin position="105"/>
        <end position="129"/>
    </location>
</feature>
<dbReference type="Gene3D" id="1.20.1250.20">
    <property type="entry name" value="MFS general substrate transporter like domains"/>
    <property type="match status" value="1"/>
</dbReference>
<dbReference type="InterPro" id="IPR011701">
    <property type="entry name" value="MFS"/>
</dbReference>
<feature type="compositionally biased region" description="Polar residues" evidence="7">
    <location>
        <begin position="231"/>
        <end position="244"/>
    </location>
</feature>
<evidence type="ECO:0000256" key="3">
    <source>
        <dbReference type="ARBA" id="ARBA00022475"/>
    </source>
</evidence>
<keyword evidence="4 8" id="KW-0812">Transmembrane</keyword>
<evidence type="ECO:0000256" key="4">
    <source>
        <dbReference type="ARBA" id="ARBA00022692"/>
    </source>
</evidence>
<dbReference type="InterPro" id="IPR036259">
    <property type="entry name" value="MFS_trans_sf"/>
</dbReference>
<feature type="transmembrane region" description="Helical" evidence="8">
    <location>
        <begin position="14"/>
        <end position="40"/>
    </location>
</feature>
<feature type="transmembrane region" description="Helical" evidence="8">
    <location>
        <begin position="167"/>
        <end position="184"/>
    </location>
</feature>
<keyword evidence="6 8" id="KW-0472">Membrane</keyword>
<dbReference type="AlphaFoldDB" id="A0AAU8NCI8"/>
<feature type="domain" description="Major facilitator superfamily (MFS) profile" evidence="9">
    <location>
        <begin position="13"/>
        <end position="444"/>
    </location>
</feature>
<evidence type="ECO:0000256" key="7">
    <source>
        <dbReference type="SAM" id="MobiDB-lite"/>
    </source>
</evidence>
<feature type="transmembrane region" description="Helical" evidence="8">
    <location>
        <begin position="296"/>
        <end position="320"/>
    </location>
</feature>
<feature type="transmembrane region" description="Helical" evidence="8">
    <location>
        <begin position="353"/>
        <end position="378"/>
    </location>
</feature>